<dbReference type="AlphaFoldDB" id="A0A6J4KP87"/>
<dbReference type="InterPro" id="IPR043129">
    <property type="entry name" value="ATPase_NBD"/>
</dbReference>
<feature type="domain" description="Carbamoyltransferase C-terminal" evidence="3">
    <location>
        <begin position="411"/>
        <end position="600"/>
    </location>
</feature>
<name>A0A6J4KP87_9SPHI</name>
<evidence type="ECO:0000256" key="1">
    <source>
        <dbReference type="ARBA" id="ARBA00006129"/>
    </source>
</evidence>
<dbReference type="GO" id="GO:0016740">
    <property type="term" value="F:transferase activity"/>
    <property type="evidence" value="ECO:0007669"/>
    <property type="project" value="UniProtKB-KW"/>
</dbReference>
<dbReference type="InterPro" id="IPR051338">
    <property type="entry name" value="NodU/CmcH_Carbamoyltrnsfr"/>
</dbReference>
<dbReference type="SUPFAM" id="SSF53067">
    <property type="entry name" value="Actin-like ATPase domain"/>
    <property type="match status" value="1"/>
</dbReference>
<dbReference type="InterPro" id="IPR038152">
    <property type="entry name" value="Carbam_trans_C_sf"/>
</dbReference>
<dbReference type="PANTHER" id="PTHR34847:SF1">
    <property type="entry name" value="NODULATION PROTEIN U"/>
    <property type="match status" value="1"/>
</dbReference>
<dbReference type="Gene3D" id="3.30.420.40">
    <property type="match status" value="2"/>
</dbReference>
<proteinExistence type="inferred from homology"/>
<evidence type="ECO:0000259" key="3">
    <source>
        <dbReference type="Pfam" id="PF16861"/>
    </source>
</evidence>
<dbReference type="Gene3D" id="3.90.870.20">
    <property type="entry name" value="Carbamoyltransferase, C-terminal domain"/>
    <property type="match status" value="1"/>
</dbReference>
<dbReference type="EC" id="2.1.3.-" evidence="4"/>
<accession>A0A6J4KP87</accession>
<dbReference type="Pfam" id="PF16861">
    <property type="entry name" value="Carbam_trans_C"/>
    <property type="match status" value="1"/>
</dbReference>
<sequence length="618" mass="68757">MEPAVLGISAFYHDSAAALLVNGQLVAAAQEERFTRIKHDAAFPAHAVRYVLEEAGLRLEDVSAVVFYDKPLLKFERLLETYHAFAPAGLGSFLKAMPAWIGDKLFARRQLRRELSALGNYSAPVLFTEHHLSHAASAFYPSPFEAAAILTVDGVGEWATTTIAHGRGGGIKMLRELRFPHSLGLLYSAFTYYCGFRVNSGEYKLMGLAPYGDPDAPQTREFTRNILSHLVDVRPDGSLLLNLEYFGFATGLRMTRDRQWQQLLGIPRREPESDLTAAYMNLARAIQGVTEEIVMRLARTARELTGAENLVMAGGVALNCVANGKLLASGLFKNIWVQPAAGDAGGALGAAYAGWYLHPGRTRVVSDGRDEMRGSYLGPEFSDKQIAAVLRRHNLSHTFCEDFDGVAGTTARWLADGKVVGWFQGRMEFGPRALGNRSILGDPRNPEMQQRMNLKIKYREGFRPFAPSVLAEDAGAYFQLDQPSPYMLVTAPVARARRRPEPPGYAQWGLYERLYHRRSDIPAVTHVDYSARVQTVHRETNRRYWQLLGAFKALTGYGLLVNTSFNVRGEPIVCTPEEACRCFMQTDMDCLVIGNFLLEKQQQAIPDKTLRAEPAMLD</sequence>
<organism evidence="4">
    <name type="scientific">uncultured Cytophagales bacterium</name>
    <dbReference type="NCBI Taxonomy" id="158755"/>
    <lineage>
        <taxon>Bacteria</taxon>
        <taxon>Pseudomonadati</taxon>
        <taxon>Bacteroidota</taxon>
        <taxon>Sphingobacteriia</taxon>
        <taxon>Sphingobacteriales</taxon>
        <taxon>environmental samples</taxon>
    </lineage>
</organism>
<evidence type="ECO:0000313" key="4">
    <source>
        <dbReference type="EMBL" id="CAA9311482.1"/>
    </source>
</evidence>
<dbReference type="PANTHER" id="PTHR34847">
    <property type="entry name" value="NODULATION PROTEIN U"/>
    <property type="match status" value="1"/>
</dbReference>
<dbReference type="Pfam" id="PF02543">
    <property type="entry name" value="Carbam_trans_N"/>
    <property type="match status" value="1"/>
</dbReference>
<feature type="domain" description="Carbamoyltransferase" evidence="2">
    <location>
        <begin position="5"/>
        <end position="351"/>
    </location>
</feature>
<evidence type="ECO:0000259" key="2">
    <source>
        <dbReference type="Pfam" id="PF02543"/>
    </source>
</evidence>
<reference evidence="4" key="1">
    <citation type="submission" date="2020-02" db="EMBL/GenBank/DDBJ databases">
        <authorList>
            <person name="Meier V. D."/>
        </authorList>
    </citation>
    <scope>NUCLEOTIDE SEQUENCE</scope>
    <source>
        <strain evidence="4">AVDCRST_MAG56</strain>
    </source>
</reference>
<protein>
    <submittedName>
        <fullName evidence="4">Nodulation protein nolO</fullName>
        <ecNumber evidence="4">2.1.3.-</ecNumber>
    </submittedName>
</protein>
<comment type="similarity">
    <text evidence="1">Belongs to the NodU/CmcH family.</text>
</comment>
<dbReference type="InterPro" id="IPR003696">
    <property type="entry name" value="Carbtransf_dom"/>
</dbReference>
<dbReference type="EMBL" id="CADCTQ010000517">
    <property type="protein sequence ID" value="CAA9311482.1"/>
    <property type="molecule type" value="Genomic_DNA"/>
</dbReference>
<gene>
    <name evidence="4" type="ORF">AVDCRST_MAG56-6249</name>
</gene>
<dbReference type="CDD" id="cd24098">
    <property type="entry name" value="ASKHA_NBD_TobZ_N"/>
    <property type="match status" value="1"/>
</dbReference>
<dbReference type="InterPro" id="IPR031730">
    <property type="entry name" value="Carbam_trans_C"/>
</dbReference>
<keyword evidence="4" id="KW-0808">Transferase</keyword>